<protein>
    <submittedName>
        <fullName evidence="1">ATP-dependent DNA helicase pif1</fullName>
    </submittedName>
</protein>
<sequence>MAVQDEVLNDVLVELKDKRNGKPVSLNSRREDGGRRDLPIKTRKVRKRIEFFSGSENEDFEQWIAEFTSRTKQLRCDLERVELFKTYMSGRARSCVDRLLGDKITGFGVLVNKMQKLFSKVNPETCKLELNKIKREKNESLSIFALRVTQLVRLAYPVLEQNDSSKQLLEDLKKDSFTKDLSSGMINSLMARTKNEDRDVVSNNHMLLMLWNGHVNLQNCTKRGNELYLVRYISKFEHSFEMRSESNVVKNYFDLRIVSSVEAAAFVLSHHFVQLIMKVTFIPESLSGDEFKFTNKRKELIKMDPEYRDIFRESAYDYHLK</sequence>
<evidence type="ECO:0000313" key="1">
    <source>
        <dbReference type="EMBL" id="RNA19856.1"/>
    </source>
</evidence>
<accession>A0A3M7R8J7</accession>
<dbReference type="PANTHER" id="PTHR33223:SF6">
    <property type="entry name" value="CCHC-TYPE DOMAIN-CONTAINING PROTEIN"/>
    <property type="match status" value="1"/>
</dbReference>
<dbReference type="EMBL" id="REGN01003965">
    <property type="protein sequence ID" value="RNA19856.1"/>
    <property type="molecule type" value="Genomic_DNA"/>
</dbReference>
<gene>
    <name evidence="1" type="ORF">BpHYR1_030158</name>
</gene>
<keyword evidence="2" id="KW-1185">Reference proteome</keyword>
<comment type="caution">
    <text evidence="1">The sequence shown here is derived from an EMBL/GenBank/DDBJ whole genome shotgun (WGS) entry which is preliminary data.</text>
</comment>
<evidence type="ECO:0000313" key="2">
    <source>
        <dbReference type="Proteomes" id="UP000276133"/>
    </source>
</evidence>
<dbReference type="AlphaFoldDB" id="A0A3M7R8J7"/>
<keyword evidence="1" id="KW-0347">Helicase</keyword>
<keyword evidence="1" id="KW-0067">ATP-binding</keyword>
<dbReference type="PANTHER" id="PTHR33223">
    <property type="entry name" value="CCHC-TYPE DOMAIN-CONTAINING PROTEIN"/>
    <property type="match status" value="1"/>
</dbReference>
<keyword evidence="1" id="KW-0378">Hydrolase</keyword>
<proteinExistence type="predicted"/>
<organism evidence="1 2">
    <name type="scientific">Brachionus plicatilis</name>
    <name type="common">Marine rotifer</name>
    <name type="synonym">Brachionus muelleri</name>
    <dbReference type="NCBI Taxonomy" id="10195"/>
    <lineage>
        <taxon>Eukaryota</taxon>
        <taxon>Metazoa</taxon>
        <taxon>Spiralia</taxon>
        <taxon>Gnathifera</taxon>
        <taxon>Rotifera</taxon>
        <taxon>Eurotatoria</taxon>
        <taxon>Monogononta</taxon>
        <taxon>Pseudotrocha</taxon>
        <taxon>Ploima</taxon>
        <taxon>Brachionidae</taxon>
        <taxon>Brachionus</taxon>
    </lineage>
</organism>
<dbReference type="GO" id="GO:0004386">
    <property type="term" value="F:helicase activity"/>
    <property type="evidence" value="ECO:0007669"/>
    <property type="project" value="UniProtKB-KW"/>
</dbReference>
<dbReference type="OrthoDB" id="10579577at2759"/>
<keyword evidence="1" id="KW-0547">Nucleotide-binding</keyword>
<reference evidence="1 2" key="1">
    <citation type="journal article" date="2018" name="Sci. Rep.">
        <title>Genomic signatures of local adaptation to the degree of environmental predictability in rotifers.</title>
        <authorList>
            <person name="Franch-Gras L."/>
            <person name="Hahn C."/>
            <person name="Garcia-Roger E.M."/>
            <person name="Carmona M.J."/>
            <person name="Serra M."/>
            <person name="Gomez A."/>
        </authorList>
    </citation>
    <scope>NUCLEOTIDE SEQUENCE [LARGE SCALE GENOMIC DNA]</scope>
    <source>
        <strain evidence="1">HYR1</strain>
    </source>
</reference>
<dbReference type="Proteomes" id="UP000276133">
    <property type="component" value="Unassembled WGS sequence"/>
</dbReference>
<name>A0A3M7R8J7_BRAPC</name>